<dbReference type="SUPFAM" id="SSF53795">
    <property type="entry name" value="PEP carboxykinase-like"/>
    <property type="match status" value="1"/>
</dbReference>
<protein>
    <recommendedName>
        <fullName evidence="3">HPr kinase/phosphorylase C-terminal domain-containing protein</fullName>
    </recommendedName>
</protein>
<dbReference type="EMBL" id="MHPE01000018">
    <property type="protein sequence ID" value="OGZ77024.1"/>
    <property type="molecule type" value="Genomic_DNA"/>
</dbReference>
<accession>A0A1G2IQ46</accession>
<dbReference type="Proteomes" id="UP000178632">
    <property type="component" value="Unassembled WGS sequence"/>
</dbReference>
<gene>
    <name evidence="1" type="ORF">A3G45_00800</name>
</gene>
<sequence length="364" mass="41555">MNEHIYHIHNLITVRVNPEVRPWVLKSINRQIGSFKSQKQEHSNPLMILVNPFPMFSFPQNREIFQNSEGGRDSWYANRDSRLAIEKIPAGYVVFTDAMFSFTGLIQQIFISKGISFAHAAALQNPAGGVTILAGCGGVGKTTLSGFLVKEKEYKLLGDDMIALTESGMCLAFHKAFVLKEYHRSVYPELFTTRKYMSLKKRAIRSIIWHLYENVPFRGIIDKFLKTQGVYNRIAFIPFIRRDYVDIVPAEQIFPANCLAQQGPVEKTILLLRCSVIDFSIEEQNGAWMARRIFAVLYQELENDLKRLLEMGAVGLEDLGDNFWRARVILEKAVSITPCYVLRIPQKATPEELARAFERLGCIN</sequence>
<evidence type="ECO:0008006" key="3">
    <source>
        <dbReference type="Google" id="ProtNLM"/>
    </source>
</evidence>
<comment type="caution">
    <text evidence="1">The sequence shown here is derived from an EMBL/GenBank/DDBJ whole genome shotgun (WGS) entry which is preliminary data.</text>
</comment>
<name>A0A1G2IQ46_9BACT</name>
<evidence type="ECO:0000313" key="1">
    <source>
        <dbReference type="EMBL" id="OGZ77024.1"/>
    </source>
</evidence>
<proteinExistence type="predicted"/>
<evidence type="ECO:0000313" key="2">
    <source>
        <dbReference type="Proteomes" id="UP000178632"/>
    </source>
</evidence>
<dbReference type="AlphaFoldDB" id="A0A1G2IQ46"/>
<organism evidence="1 2">
    <name type="scientific">Candidatus Staskawiczbacteria bacterium RIFCSPLOWO2_12_FULL_37_15</name>
    <dbReference type="NCBI Taxonomy" id="1802218"/>
    <lineage>
        <taxon>Bacteria</taxon>
        <taxon>Candidatus Staskawicziibacteriota</taxon>
    </lineage>
</organism>
<reference evidence="1 2" key="1">
    <citation type="journal article" date="2016" name="Nat. Commun.">
        <title>Thousands of microbial genomes shed light on interconnected biogeochemical processes in an aquifer system.</title>
        <authorList>
            <person name="Anantharaman K."/>
            <person name="Brown C.T."/>
            <person name="Hug L.A."/>
            <person name="Sharon I."/>
            <person name="Castelle C.J."/>
            <person name="Probst A.J."/>
            <person name="Thomas B.C."/>
            <person name="Singh A."/>
            <person name="Wilkins M.J."/>
            <person name="Karaoz U."/>
            <person name="Brodie E.L."/>
            <person name="Williams K.H."/>
            <person name="Hubbard S.S."/>
            <person name="Banfield J.F."/>
        </authorList>
    </citation>
    <scope>NUCLEOTIDE SEQUENCE [LARGE SCALE GENOMIC DNA]</scope>
</reference>